<keyword evidence="3 5" id="KW-0687">Ribonucleoprotein</keyword>
<accession>A0A4Q7DJC9</accession>
<dbReference type="HAMAP" id="MF_00374">
    <property type="entry name" value="Ribosomal_uL29"/>
    <property type="match status" value="1"/>
</dbReference>
<evidence type="ECO:0000256" key="5">
    <source>
        <dbReference type="HAMAP-Rule" id="MF_00374"/>
    </source>
</evidence>
<evidence type="ECO:0000256" key="2">
    <source>
        <dbReference type="ARBA" id="ARBA00022980"/>
    </source>
</evidence>
<proteinExistence type="inferred from homology"/>
<dbReference type="Proteomes" id="UP000293550">
    <property type="component" value="Unassembled WGS sequence"/>
</dbReference>
<name>A0A4Q7DJC9_9PROT</name>
<evidence type="ECO:0000313" key="7">
    <source>
        <dbReference type="Proteomes" id="UP000293550"/>
    </source>
</evidence>
<dbReference type="RefSeq" id="WP_130154006.1">
    <property type="nucleotide sequence ID" value="NZ_SCFB01000005.1"/>
</dbReference>
<reference evidence="6 7" key="1">
    <citation type="submission" date="2018-10" db="EMBL/GenBank/DDBJ databases">
        <title>An updated phylogeny of the Alphaproteobacteria reveals that the parasitic Rickettsiales and Holosporales have independent origins.</title>
        <authorList>
            <person name="Munoz-Gomez S.A."/>
            <person name="Hess S."/>
            <person name="Burger G."/>
            <person name="Lang B.F."/>
            <person name="Susko E."/>
            <person name="Slamovits C.H."/>
            <person name="Roger A.J."/>
        </authorList>
    </citation>
    <scope>NUCLEOTIDE SEQUENCE [LARGE SCALE GENOMIC DNA]</scope>
    <source>
        <strain evidence="6">HOLO01</strain>
    </source>
</reference>
<evidence type="ECO:0000256" key="3">
    <source>
        <dbReference type="ARBA" id="ARBA00023274"/>
    </source>
</evidence>
<dbReference type="Pfam" id="PF00831">
    <property type="entry name" value="Ribosomal_L29"/>
    <property type="match status" value="1"/>
</dbReference>
<evidence type="ECO:0000256" key="4">
    <source>
        <dbReference type="ARBA" id="ARBA00035204"/>
    </source>
</evidence>
<keyword evidence="2 5" id="KW-0689">Ribosomal protein</keyword>
<dbReference type="InterPro" id="IPR036049">
    <property type="entry name" value="Ribosomal_uL29_sf"/>
</dbReference>
<comment type="similarity">
    <text evidence="1 5">Belongs to the universal ribosomal protein uL29 family.</text>
</comment>
<dbReference type="InterPro" id="IPR001854">
    <property type="entry name" value="Ribosomal_uL29"/>
</dbReference>
<sequence length="63" mass="7459">MKFQELANKTISELYQKALDIKKEMLNLRIQAKVGQLTNSARIRECRRDFARIQTKIKHIKTV</sequence>
<gene>
    <name evidence="5" type="primary">rpmC</name>
    <name evidence="6" type="ORF">EQU50_04790</name>
</gene>
<keyword evidence="7" id="KW-1185">Reference proteome</keyword>
<evidence type="ECO:0000256" key="1">
    <source>
        <dbReference type="ARBA" id="ARBA00009254"/>
    </source>
</evidence>
<protein>
    <recommendedName>
        <fullName evidence="4 5">Large ribosomal subunit protein uL29</fullName>
    </recommendedName>
</protein>
<dbReference type="EMBL" id="SCFB01000005">
    <property type="protein sequence ID" value="RZI46255.1"/>
    <property type="molecule type" value="Genomic_DNA"/>
</dbReference>
<organism evidence="6 7">
    <name type="scientific">Candidatus Finniella inopinata</name>
    <dbReference type="NCBI Taxonomy" id="1696036"/>
    <lineage>
        <taxon>Bacteria</taxon>
        <taxon>Pseudomonadati</taxon>
        <taxon>Pseudomonadota</taxon>
        <taxon>Alphaproteobacteria</taxon>
        <taxon>Holosporales</taxon>
        <taxon>Candidatus Paracaedibacteraceae</taxon>
        <taxon>Candidatus Finniella</taxon>
    </lineage>
</organism>
<dbReference type="GO" id="GO:0003735">
    <property type="term" value="F:structural constituent of ribosome"/>
    <property type="evidence" value="ECO:0007669"/>
    <property type="project" value="InterPro"/>
</dbReference>
<dbReference type="GO" id="GO:0006412">
    <property type="term" value="P:translation"/>
    <property type="evidence" value="ECO:0007669"/>
    <property type="project" value="UniProtKB-UniRule"/>
</dbReference>
<dbReference type="GO" id="GO:0005840">
    <property type="term" value="C:ribosome"/>
    <property type="evidence" value="ECO:0007669"/>
    <property type="project" value="UniProtKB-KW"/>
</dbReference>
<dbReference type="CDD" id="cd00427">
    <property type="entry name" value="Ribosomal_L29_HIP"/>
    <property type="match status" value="1"/>
</dbReference>
<dbReference type="SUPFAM" id="SSF46561">
    <property type="entry name" value="Ribosomal protein L29 (L29p)"/>
    <property type="match status" value="1"/>
</dbReference>
<dbReference type="OrthoDB" id="9815192at2"/>
<dbReference type="AlphaFoldDB" id="A0A4Q7DJC9"/>
<dbReference type="Gene3D" id="1.10.287.310">
    <property type="match status" value="1"/>
</dbReference>
<dbReference type="NCBIfam" id="TIGR00012">
    <property type="entry name" value="L29"/>
    <property type="match status" value="1"/>
</dbReference>
<comment type="caution">
    <text evidence="6">The sequence shown here is derived from an EMBL/GenBank/DDBJ whole genome shotgun (WGS) entry which is preliminary data.</text>
</comment>
<dbReference type="GO" id="GO:1990904">
    <property type="term" value="C:ribonucleoprotein complex"/>
    <property type="evidence" value="ECO:0007669"/>
    <property type="project" value="UniProtKB-KW"/>
</dbReference>
<evidence type="ECO:0000313" key="6">
    <source>
        <dbReference type="EMBL" id="RZI46255.1"/>
    </source>
</evidence>